<reference evidence="4 5" key="1">
    <citation type="submission" date="2015-08" db="EMBL/GenBank/DDBJ databases">
        <title>Genome sequencing of Penicillium nordicum.</title>
        <authorList>
            <person name="Nguyen H.D."/>
            <person name="Seifert K.A."/>
        </authorList>
    </citation>
    <scope>NUCLEOTIDE SEQUENCE [LARGE SCALE GENOMIC DNA]</scope>
    <source>
        <strain evidence="4 5">DAOMC 185683</strain>
    </source>
</reference>
<dbReference type="InterPro" id="IPR029058">
    <property type="entry name" value="AB_hydrolase_fold"/>
</dbReference>
<dbReference type="GO" id="GO:0017000">
    <property type="term" value="P:antibiotic biosynthetic process"/>
    <property type="evidence" value="ECO:0007669"/>
    <property type="project" value="UniProtKB-ARBA"/>
</dbReference>
<dbReference type="Pfam" id="PF00135">
    <property type="entry name" value="COesterase"/>
    <property type="match status" value="1"/>
</dbReference>
<dbReference type="PANTHER" id="PTHR43918">
    <property type="entry name" value="ACETYLCHOLINESTERASE"/>
    <property type="match status" value="1"/>
</dbReference>
<dbReference type="EMBL" id="LHQQ01000094">
    <property type="protein sequence ID" value="KOS42875.1"/>
    <property type="molecule type" value="Genomic_DNA"/>
</dbReference>
<evidence type="ECO:0000256" key="2">
    <source>
        <dbReference type="ARBA" id="ARBA00022801"/>
    </source>
</evidence>
<dbReference type="STRING" id="229535.A0A0M9WFJ4"/>
<dbReference type="Proteomes" id="UP000037696">
    <property type="component" value="Unassembled WGS sequence"/>
</dbReference>
<accession>A0A0M9WFJ4</accession>
<dbReference type="SUPFAM" id="SSF53474">
    <property type="entry name" value="alpha/beta-Hydrolases"/>
    <property type="match status" value="1"/>
</dbReference>
<dbReference type="OrthoDB" id="408631at2759"/>
<dbReference type="GO" id="GO:0052689">
    <property type="term" value="F:carboxylic ester hydrolase activity"/>
    <property type="evidence" value="ECO:0007669"/>
    <property type="project" value="TreeGrafter"/>
</dbReference>
<evidence type="ECO:0000313" key="5">
    <source>
        <dbReference type="Proteomes" id="UP000037696"/>
    </source>
</evidence>
<evidence type="ECO:0000313" key="4">
    <source>
        <dbReference type="EMBL" id="KOS42875.1"/>
    </source>
</evidence>
<sequence length="324" mass="35839">MLSAYGGRYEGLFIGAAAESQSFAQMLNVTESQFAYDALVTATACDSSKNTLACLRNLDVSALQEKNVNRPNPGAKGKPLYLYGPTIDEDLVPDYTYRLFHEGKFIRVPVIFGDDTNEGTKFVTKSISSVDEADTFIQNQFPAIKQAHLARINSMYLTPDQTEKFPGAGSYWRPASTAYGEIRYICPGIDLSSIYAAAGVPSWNYHYAVQDPGNEHSGLGTPHTIEVNAIWGPANTGHKAPASYYTTNAGIVPVMQGYWSSFITSLNPNTKRHPSSPKWETWGKGGDGYKRIFIRTNETRMETAPQEQRNRCKYLTSIGLDLKQ</sequence>
<dbReference type="PANTHER" id="PTHR43918:SF4">
    <property type="entry name" value="CARBOXYLIC ESTER HYDROLASE"/>
    <property type="match status" value="1"/>
</dbReference>
<dbReference type="InterPro" id="IPR002018">
    <property type="entry name" value="CarbesteraseB"/>
</dbReference>
<proteinExistence type="inferred from homology"/>
<feature type="domain" description="Carboxylesterase type B" evidence="3">
    <location>
        <begin position="11"/>
        <end position="309"/>
    </location>
</feature>
<dbReference type="GO" id="GO:0072330">
    <property type="term" value="P:monocarboxylic acid biosynthetic process"/>
    <property type="evidence" value="ECO:0007669"/>
    <property type="project" value="UniProtKB-ARBA"/>
</dbReference>
<comment type="similarity">
    <text evidence="1">Belongs to the type-B carboxylesterase/lipase family.</text>
</comment>
<comment type="caution">
    <text evidence="4">The sequence shown here is derived from an EMBL/GenBank/DDBJ whole genome shotgun (WGS) entry which is preliminary data.</text>
</comment>
<dbReference type="Gene3D" id="3.40.50.1820">
    <property type="entry name" value="alpha/beta hydrolase"/>
    <property type="match status" value="1"/>
</dbReference>
<evidence type="ECO:0000259" key="3">
    <source>
        <dbReference type="Pfam" id="PF00135"/>
    </source>
</evidence>
<dbReference type="InterPro" id="IPR050654">
    <property type="entry name" value="AChE-related_enzymes"/>
</dbReference>
<organism evidence="4 5">
    <name type="scientific">Penicillium nordicum</name>
    <dbReference type="NCBI Taxonomy" id="229535"/>
    <lineage>
        <taxon>Eukaryota</taxon>
        <taxon>Fungi</taxon>
        <taxon>Dikarya</taxon>
        <taxon>Ascomycota</taxon>
        <taxon>Pezizomycotina</taxon>
        <taxon>Eurotiomycetes</taxon>
        <taxon>Eurotiomycetidae</taxon>
        <taxon>Eurotiales</taxon>
        <taxon>Aspergillaceae</taxon>
        <taxon>Penicillium</taxon>
    </lineage>
</organism>
<name>A0A0M9WFJ4_9EURO</name>
<protein>
    <recommendedName>
        <fullName evidence="3">Carboxylesterase type B domain-containing protein</fullName>
    </recommendedName>
</protein>
<keyword evidence="5" id="KW-1185">Reference proteome</keyword>
<evidence type="ECO:0000256" key="1">
    <source>
        <dbReference type="ARBA" id="ARBA00005964"/>
    </source>
</evidence>
<keyword evidence="2" id="KW-0378">Hydrolase</keyword>
<gene>
    <name evidence="4" type="ORF">ACN38_g6209</name>
</gene>
<dbReference type="AlphaFoldDB" id="A0A0M9WFJ4"/>